<accession>A0AA36A298</accession>
<evidence type="ECO:0000256" key="1">
    <source>
        <dbReference type="SAM" id="Phobius"/>
    </source>
</evidence>
<dbReference type="AlphaFoldDB" id="A0AA36A298"/>
<feature type="transmembrane region" description="Helical" evidence="1">
    <location>
        <begin position="360"/>
        <end position="378"/>
    </location>
</feature>
<sequence>MQCPSTNSFRFNSSSCACNPGFLYNATANVCSPFTVSGADEFLVGTGVDYSINFPETILSFDSIKKYTQSQGVFLGATLVMIVTWLLFCFFVRFGDLGDGRTPWYKIRWAISRLDICFATRHWLDDQKVLKKRKTELGGAFSIASCILFIGLFAALLYQIISKRTIEVHSVVAANAPDLTSFHNDMEFNITTISTMSCSNIRGLGTLYTGNPGFLDFRTNPLSTFANFSCQNTTKGPKVTLKCNNCQLLRDNFYTSWHFLDLPNTPASAVGFEFNLTAKDHEREHHMSFVSGILKNGSGNNGKFVTFRGRDPNILQFNLFPRIYRNKRDLKLIQPLLHEFLPGSSFDEINQMFRVQWASLLIWVACIVLVSAFFSTFWCKFKKFRHEDSIMRRIRSQRKAQERWDKLRKYVIFTWGRGSLPLENEGSSKKRKHHIRKDTISFNTKVSIPDEKKFSQEKGEARGVACCFGNSGSIPVEKISSQVAEYEGSDDVKYEKEKVTNNDIPLPPSLEIKPGSELSASEIQKNLQNLYEYNVMLREELIVAQSMLHTLTSKASAS</sequence>
<reference evidence="2" key="1">
    <citation type="submission" date="2023-04" db="EMBL/GenBank/DDBJ databases">
        <authorList>
            <person name="Vijverberg K."/>
            <person name="Xiong W."/>
            <person name="Schranz E."/>
        </authorList>
    </citation>
    <scope>NUCLEOTIDE SEQUENCE</scope>
</reference>
<keyword evidence="1" id="KW-0812">Transmembrane</keyword>
<feature type="transmembrane region" description="Helical" evidence="1">
    <location>
        <begin position="137"/>
        <end position="158"/>
    </location>
</feature>
<name>A0AA36A298_LACSI</name>
<keyword evidence="3" id="KW-1185">Reference proteome</keyword>
<feature type="transmembrane region" description="Helical" evidence="1">
    <location>
        <begin position="73"/>
        <end position="94"/>
    </location>
</feature>
<gene>
    <name evidence="2" type="ORF">LSALG_LOCUS40666</name>
</gene>
<dbReference type="EMBL" id="OX465085">
    <property type="protein sequence ID" value="CAI9302162.1"/>
    <property type="molecule type" value="Genomic_DNA"/>
</dbReference>
<dbReference type="PANTHER" id="PTHR37254">
    <property type="entry name" value="OS01G0100500 PROTEIN"/>
    <property type="match status" value="1"/>
</dbReference>
<evidence type="ECO:0000313" key="2">
    <source>
        <dbReference type="EMBL" id="CAI9302162.1"/>
    </source>
</evidence>
<evidence type="ECO:0000313" key="3">
    <source>
        <dbReference type="Proteomes" id="UP001177003"/>
    </source>
</evidence>
<proteinExistence type="predicted"/>
<dbReference type="Proteomes" id="UP001177003">
    <property type="component" value="Chromosome 9"/>
</dbReference>
<keyword evidence="1" id="KW-0472">Membrane</keyword>
<organism evidence="2 3">
    <name type="scientific">Lactuca saligna</name>
    <name type="common">Willowleaf lettuce</name>
    <dbReference type="NCBI Taxonomy" id="75948"/>
    <lineage>
        <taxon>Eukaryota</taxon>
        <taxon>Viridiplantae</taxon>
        <taxon>Streptophyta</taxon>
        <taxon>Embryophyta</taxon>
        <taxon>Tracheophyta</taxon>
        <taxon>Spermatophyta</taxon>
        <taxon>Magnoliopsida</taxon>
        <taxon>eudicotyledons</taxon>
        <taxon>Gunneridae</taxon>
        <taxon>Pentapetalae</taxon>
        <taxon>asterids</taxon>
        <taxon>campanulids</taxon>
        <taxon>Asterales</taxon>
        <taxon>Asteraceae</taxon>
        <taxon>Cichorioideae</taxon>
        <taxon>Cichorieae</taxon>
        <taxon>Lactucinae</taxon>
        <taxon>Lactuca</taxon>
    </lineage>
</organism>
<protein>
    <submittedName>
        <fullName evidence="2">Uncharacterized protein</fullName>
    </submittedName>
</protein>
<keyword evidence="1" id="KW-1133">Transmembrane helix</keyword>
<dbReference type="PANTHER" id="PTHR37254:SF1">
    <property type="entry name" value="OS01G0100500 PROTEIN"/>
    <property type="match status" value="1"/>
</dbReference>